<dbReference type="AlphaFoldDB" id="A0A557SRY7"/>
<evidence type="ECO:0000313" key="2">
    <source>
        <dbReference type="Proteomes" id="UP000315289"/>
    </source>
</evidence>
<protein>
    <submittedName>
        <fullName evidence="1">Uncharacterized protein</fullName>
    </submittedName>
</protein>
<keyword evidence="2" id="KW-1185">Reference proteome</keyword>
<accession>A0A557SRY7</accession>
<sequence>MDIPVKLETTLNNIQLLGNENNSKLVYDFYLYLRSVNTSESYQNQNIKALINMAKFFGKNSTYWISIYYEFAW</sequence>
<evidence type="ECO:0000313" key="1">
    <source>
        <dbReference type="EMBL" id="TVP39367.1"/>
    </source>
</evidence>
<reference evidence="1 2" key="1">
    <citation type="journal article" date="2019" name="Front. Microbiol.">
        <title>Ammonia Oxidation by the Arctic Terrestrial Thaumarchaeote Candidatus Nitrosocosmicus arcticus Is Stimulated by Increasing Temperatures.</title>
        <authorList>
            <person name="Alves R.J.E."/>
            <person name="Kerou M."/>
            <person name="Zappe A."/>
            <person name="Bittner R."/>
            <person name="Abby S.S."/>
            <person name="Schmidt H.A."/>
            <person name="Pfeifer K."/>
            <person name="Schleper C."/>
        </authorList>
    </citation>
    <scope>NUCLEOTIDE SEQUENCE [LARGE SCALE GENOMIC DNA]</scope>
    <source>
        <strain evidence="1 2">Kfb</strain>
    </source>
</reference>
<name>A0A557SRY7_9ARCH</name>
<dbReference type="Proteomes" id="UP000315289">
    <property type="component" value="Unassembled WGS sequence"/>
</dbReference>
<proteinExistence type="predicted"/>
<dbReference type="EMBL" id="VOAH01000016">
    <property type="protein sequence ID" value="TVP39367.1"/>
    <property type="molecule type" value="Genomic_DNA"/>
</dbReference>
<organism evidence="1 2">
    <name type="scientific">Candidatus Nitrosocosmicus arcticus</name>
    <dbReference type="NCBI Taxonomy" id="2035267"/>
    <lineage>
        <taxon>Archaea</taxon>
        <taxon>Nitrososphaerota</taxon>
        <taxon>Nitrososphaeria</taxon>
        <taxon>Nitrososphaerales</taxon>
        <taxon>Nitrososphaeraceae</taxon>
        <taxon>Candidatus Nitrosocosmicus</taxon>
    </lineage>
</organism>
<gene>
    <name evidence="1" type="ORF">NARC_160081</name>
</gene>
<comment type="caution">
    <text evidence="1">The sequence shown here is derived from an EMBL/GenBank/DDBJ whole genome shotgun (WGS) entry which is preliminary data.</text>
</comment>